<sequence>MQPRIEKTAGIKLVGMKVTTTLSTQDPASLWKAFKPRCGEIPSRKDGNFYSVQVYSQAFPNQFTPNTPFDKWAAVAVTDTPDIPEGMSVLEIPDSTFAVFIHKGPANTFPQTAAKIFGAWLPQSDYQLADLPHFEVMTPDYAGPMHPDAEEEVWIPVTPKN</sequence>
<dbReference type="PANTHER" id="PTHR36444">
    <property type="entry name" value="TRANSCRIPTIONAL REGULATOR PROTEIN YOBU-RELATED"/>
    <property type="match status" value="1"/>
</dbReference>
<proteinExistence type="predicted"/>
<evidence type="ECO:0000259" key="1">
    <source>
        <dbReference type="SMART" id="SM00871"/>
    </source>
</evidence>
<protein>
    <submittedName>
        <fullName evidence="2">AraC family transcriptional regulator</fullName>
    </submittedName>
</protein>
<evidence type="ECO:0000313" key="2">
    <source>
        <dbReference type="EMBL" id="RED91498.1"/>
    </source>
</evidence>
<gene>
    <name evidence="2" type="ORF">C7460_1417</name>
</gene>
<dbReference type="InterPro" id="IPR011256">
    <property type="entry name" value="Reg_factor_effector_dom_sf"/>
</dbReference>
<dbReference type="AlphaFoldDB" id="A0A3D9KVK4"/>
<dbReference type="InterPro" id="IPR029442">
    <property type="entry name" value="GyrI-like"/>
</dbReference>
<name>A0A3D9KVK4_MARFU</name>
<dbReference type="PANTHER" id="PTHR36444:SF3">
    <property type="entry name" value="TRANSCRIPTIONAL ACTIVATOR, PUTATIVE-RELATED"/>
    <property type="match status" value="1"/>
</dbReference>
<dbReference type="InterPro" id="IPR053182">
    <property type="entry name" value="YobU-like_regulator"/>
</dbReference>
<dbReference type="SUPFAM" id="SSF55136">
    <property type="entry name" value="Probable bacterial effector-binding domain"/>
    <property type="match status" value="1"/>
</dbReference>
<feature type="domain" description="AraC effector-binding" evidence="1">
    <location>
        <begin position="1"/>
        <end position="158"/>
    </location>
</feature>
<dbReference type="SMART" id="SM00871">
    <property type="entry name" value="AraC_E_bind"/>
    <property type="match status" value="1"/>
</dbReference>
<keyword evidence="3" id="KW-1185">Reference proteome</keyword>
<organism evidence="2 3">
    <name type="scientific">Marinoscillum furvescens DSM 4134</name>
    <dbReference type="NCBI Taxonomy" id="1122208"/>
    <lineage>
        <taxon>Bacteria</taxon>
        <taxon>Pseudomonadati</taxon>
        <taxon>Bacteroidota</taxon>
        <taxon>Cytophagia</taxon>
        <taxon>Cytophagales</taxon>
        <taxon>Reichenbachiellaceae</taxon>
        <taxon>Marinoscillum</taxon>
    </lineage>
</organism>
<dbReference type="OrthoDB" id="8560232at2"/>
<accession>A0A3D9KVK4</accession>
<dbReference type="InterPro" id="IPR010499">
    <property type="entry name" value="AraC_E-bd"/>
</dbReference>
<dbReference type="Gene3D" id="3.20.80.10">
    <property type="entry name" value="Regulatory factor, effector binding domain"/>
    <property type="match status" value="1"/>
</dbReference>
<dbReference type="Pfam" id="PF06445">
    <property type="entry name" value="GyrI-like"/>
    <property type="match status" value="1"/>
</dbReference>
<reference evidence="2 3" key="1">
    <citation type="submission" date="2018-07" db="EMBL/GenBank/DDBJ databases">
        <title>Genomic Encyclopedia of Type Strains, Phase IV (KMG-IV): sequencing the most valuable type-strain genomes for metagenomic binning, comparative biology and taxonomic classification.</title>
        <authorList>
            <person name="Goeker M."/>
        </authorList>
    </citation>
    <scope>NUCLEOTIDE SEQUENCE [LARGE SCALE GENOMIC DNA]</scope>
    <source>
        <strain evidence="2 3">DSM 4134</strain>
    </source>
</reference>
<dbReference type="Proteomes" id="UP000256779">
    <property type="component" value="Unassembled WGS sequence"/>
</dbReference>
<dbReference type="RefSeq" id="WP_115870522.1">
    <property type="nucleotide sequence ID" value="NZ_QREG01000041.1"/>
</dbReference>
<comment type="caution">
    <text evidence="2">The sequence shown here is derived from an EMBL/GenBank/DDBJ whole genome shotgun (WGS) entry which is preliminary data.</text>
</comment>
<dbReference type="EMBL" id="QREG01000041">
    <property type="protein sequence ID" value="RED91498.1"/>
    <property type="molecule type" value="Genomic_DNA"/>
</dbReference>
<evidence type="ECO:0000313" key="3">
    <source>
        <dbReference type="Proteomes" id="UP000256779"/>
    </source>
</evidence>